<dbReference type="Gene3D" id="3.40.50.720">
    <property type="entry name" value="NAD(P)-binding Rossmann-like Domain"/>
    <property type="match status" value="1"/>
</dbReference>
<gene>
    <name evidence="3" type="ORF">GCM10022242_34560</name>
</gene>
<evidence type="ECO:0000256" key="1">
    <source>
        <dbReference type="ARBA" id="ARBA00006484"/>
    </source>
</evidence>
<reference evidence="4" key="1">
    <citation type="journal article" date="2019" name="Int. J. Syst. Evol. Microbiol.">
        <title>The Global Catalogue of Microorganisms (GCM) 10K type strain sequencing project: providing services to taxonomists for standard genome sequencing and annotation.</title>
        <authorList>
            <consortium name="The Broad Institute Genomics Platform"/>
            <consortium name="The Broad Institute Genome Sequencing Center for Infectious Disease"/>
            <person name="Wu L."/>
            <person name="Ma J."/>
        </authorList>
    </citation>
    <scope>NUCLEOTIDE SEQUENCE [LARGE SCALE GENOMIC DNA]</scope>
    <source>
        <strain evidence="4">JCM 16953</strain>
    </source>
</reference>
<evidence type="ECO:0000313" key="4">
    <source>
        <dbReference type="Proteomes" id="UP001501821"/>
    </source>
</evidence>
<dbReference type="PANTHER" id="PTHR24321:SF8">
    <property type="entry name" value="ESTRADIOL 17-BETA-DEHYDROGENASE 8-RELATED"/>
    <property type="match status" value="1"/>
</dbReference>
<protein>
    <submittedName>
        <fullName evidence="3">SDR family oxidoreductase</fullName>
    </submittedName>
</protein>
<dbReference type="RefSeq" id="WP_344777763.1">
    <property type="nucleotide sequence ID" value="NZ_BAABAH010000015.1"/>
</dbReference>
<keyword evidence="4" id="KW-1185">Reference proteome</keyword>
<dbReference type="Proteomes" id="UP001501821">
    <property type="component" value="Unassembled WGS sequence"/>
</dbReference>
<keyword evidence="2" id="KW-0560">Oxidoreductase</keyword>
<evidence type="ECO:0000256" key="2">
    <source>
        <dbReference type="ARBA" id="ARBA00023002"/>
    </source>
</evidence>
<dbReference type="SUPFAM" id="SSF51735">
    <property type="entry name" value="NAD(P)-binding Rossmann-fold domains"/>
    <property type="match status" value="1"/>
</dbReference>
<accession>A0ABP7IZS9</accession>
<dbReference type="InterPro" id="IPR002347">
    <property type="entry name" value="SDR_fam"/>
</dbReference>
<comment type="similarity">
    <text evidence="1">Belongs to the short-chain dehydrogenases/reductases (SDR) family.</text>
</comment>
<organism evidence="3 4">
    <name type="scientific">Nocardioides panacisoli</name>
    <dbReference type="NCBI Taxonomy" id="627624"/>
    <lineage>
        <taxon>Bacteria</taxon>
        <taxon>Bacillati</taxon>
        <taxon>Actinomycetota</taxon>
        <taxon>Actinomycetes</taxon>
        <taxon>Propionibacteriales</taxon>
        <taxon>Nocardioidaceae</taxon>
        <taxon>Nocardioides</taxon>
    </lineage>
</organism>
<comment type="caution">
    <text evidence="3">The sequence shown here is derived from an EMBL/GenBank/DDBJ whole genome shotgun (WGS) entry which is preliminary data.</text>
</comment>
<dbReference type="InterPro" id="IPR036291">
    <property type="entry name" value="NAD(P)-bd_dom_sf"/>
</dbReference>
<dbReference type="Pfam" id="PF13561">
    <property type="entry name" value="adh_short_C2"/>
    <property type="match status" value="2"/>
</dbReference>
<dbReference type="EMBL" id="BAABAH010000015">
    <property type="protein sequence ID" value="GAA3830232.1"/>
    <property type="molecule type" value="Genomic_DNA"/>
</dbReference>
<dbReference type="PRINTS" id="PR00081">
    <property type="entry name" value="GDHRDH"/>
</dbReference>
<proteinExistence type="inferred from homology"/>
<evidence type="ECO:0000313" key="3">
    <source>
        <dbReference type="EMBL" id="GAA3830232.1"/>
    </source>
</evidence>
<sequence>MGTYAVSGAASGIGAAVAARLTGDGHRVIAVDLKEGDVRADLSTEDGRQAAIAEVRHLAEGRLDGVVPCAGLGPVTGLDPAQLVSVNYFGAIALVEGLRPLLTDGGAVVVLSSNSVTAQPGWSGEVASACLKGDEKAARAAAAESEPVHVYPATKAAVAYWARREAVKAEWGGAGIRVNAVAPGLIETPMSAAMKADPKLGVFVKAYPSALGRGGRPEEIADLIAFLLSPAASLLVGSVVYADGGTDALLNPVWPVGKDVSKIAVALMDKVSSGVAVAKSLGRRARSASGGS</sequence>
<name>A0ABP7IZS9_9ACTN</name>
<dbReference type="PANTHER" id="PTHR24321">
    <property type="entry name" value="DEHYDROGENASES, SHORT CHAIN"/>
    <property type="match status" value="1"/>
</dbReference>